<protein>
    <submittedName>
        <fullName evidence="2">Uncharacterized protein</fullName>
    </submittedName>
</protein>
<organism evidence="1 2">
    <name type="scientific">Trichobilharzia regenti</name>
    <name type="common">Nasal bird schistosome</name>
    <dbReference type="NCBI Taxonomy" id="157069"/>
    <lineage>
        <taxon>Eukaryota</taxon>
        <taxon>Metazoa</taxon>
        <taxon>Spiralia</taxon>
        <taxon>Lophotrochozoa</taxon>
        <taxon>Platyhelminthes</taxon>
        <taxon>Trematoda</taxon>
        <taxon>Digenea</taxon>
        <taxon>Strigeidida</taxon>
        <taxon>Schistosomatoidea</taxon>
        <taxon>Schistosomatidae</taxon>
        <taxon>Trichobilharzia</taxon>
    </lineage>
</organism>
<dbReference type="WBParaSite" id="TREG1_93260.1">
    <property type="protein sequence ID" value="TREG1_93260.1"/>
    <property type="gene ID" value="TREG1_93260"/>
</dbReference>
<reference evidence="2" key="2">
    <citation type="submission" date="2023-11" db="UniProtKB">
        <authorList>
            <consortium name="WormBaseParasite"/>
        </authorList>
    </citation>
    <scope>IDENTIFICATION</scope>
</reference>
<keyword evidence="1" id="KW-1185">Reference proteome</keyword>
<proteinExistence type="predicted"/>
<reference evidence="1" key="1">
    <citation type="submission" date="2022-06" db="EMBL/GenBank/DDBJ databases">
        <authorList>
            <person name="Berger JAMES D."/>
            <person name="Berger JAMES D."/>
        </authorList>
    </citation>
    <scope>NUCLEOTIDE SEQUENCE [LARGE SCALE GENOMIC DNA]</scope>
</reference>
<dbReference type="AlphaFoldDB" id="A0AA85KFF4"/>
<evidence type="ECO:0000313" key="2">
    <source>
        <dbReference type="WBParaSite" id="TREG1_93260.1"/>
    </source>
</evidence>
<sequence>MYSNDAIRGTVASHTICIIKSSCLTIASIHCGEMVSQRTKLNLILLIGLFIVNSEESESQKQPFDFTVDDSGVKTIHFPPVTFSLHPNGTLTVKTLDCTWAVDLGGLSSQEVGVTGVTRHGSLDCKKWHMPPYEKKIPVDLIQFID</sequence>
<evidence type="ECO:0000313" key="1">
    <source>
        <dbReference type="Proteomes" id="UP000050795"/>
    </source>
</evidence>
<dbReference type="Proteomes" id="UP000050795">
    <property type="component" value="Unassembled WGS sequence"/>
</dbReference>
<accession>A0AA85KFF4</accession>
<name>A0AA85KFF4_TRIRE</name>